<evidence type="ECO:0000313" key="9">
    <source>
        <dbReference type="EMBL" id="NDU96818.1"/>
    </source>
</evidence>
<keyword evidence="1 6" id="KW-0597">Phosphoprotein</keyword>
<dbReference type="InterPro" id="IPR039420">
    <property type="entry name" value="WalR-like"/>
</dbReference>
<evidence type="ECO:0000256" key="3">
    <source>
        <dbReference type="ARBA" id="ARBA00023015"/>
    </source>
</evidence>
<dbReference type="GO" id="GO:0032993">
    <property type="term" value="C:protein-DNA complex"/>
    <property type="evidence" value="ECO:0007669"/>
    <property type="project" value="TreeGrafter"/>
</dbReference>
<keyword evidence="4" id="KW-0238">DNA-binding</keyword>
<comment type="caution">
    <text evidence="9">The sequence shown here is derived from an EMBL/GenBank/DDBJ whole genome shotgun (WGS) entry which is preliminary data.</text>
</comment>
<evidence type="ECO:0000256" key="4">
    <source>
        <dbReference type="ARBA" id="ARBA00023125"/>
    </source>
</evidence>
<dbReference type="GO" id="GO:0000156">
    <property type="term" value="F:phosphorelay response regulator activity"/>
    <property type="evidence" value="ECO:0007669"/>
    <property type="project" value="TreeGrafter"/>
</dbReference>
<dbReference type="InterPro" id="IPR007492">
    <property type="entry name" value="LytTR_DNA-bd_dom"/>
</dbReference>
<evidence type="ECO:0000256" key="5">
    <source>
        <dbReference type="ARBA" id="ARBA00023163"/>
    </source>
</evidence>
<dbReference type="Gene3D" id="3.40.50.2300">
    <property type="match status" value="1"/>
</dbReference>
<dbReference type="RefSeq" id="WP_163951657.1">
    <property type="nucleotide sequence ID" value="NZ_JAAFZH010000008.1"/>
</dbReference>
<feature type="domain" description="Response regulatory" evidence="7">
    <location>
        <begin position="5"/>
        <end position="120"/>
    </location>
</feature>
<evidence type="ECO:0000259" key="7">
    <source>
        <dbReference type="PROSITE" id="PS50110"/>
    </source>
</evidence>
<keyword evidence="5" id="KW-0804">Transcription</keyword>
<dbReference type="InterPro" id="IPR011006">
    <property type="entry name" value="CheY-like_superfamily"/>
</dbReference>
<evidence type="ECO:0000256" key="2">
    <source>
        <dbReference type="ARBA" id="ARBA00023012"/>
    </source>
</evidence>
<name>A0A6L9LE72_9BACT</name>
<dbReference type="PANTHER" id="PTHR48111">
    <property type="entry name" value="REGULATOR OF RPOS"/>
    <property type="match status" value="1"/>
</dbReference>
<dbReference type="Proteomes" id="UP000474175">
    <property type="component" value="Unassembled WGS sequence"/>
</dbReference>
<dbReference type="SUPFAM" id="SSF52172">
    <property type="entry name" value="CheY-like"/>
    <property type="match status" value="1"/>
</dbReference>
<dbReference type="Pfam" id="PF00072">
    <property type="entry name" value="Response_reg"/>
    <property type="match status" value="1"/>
</dbReference>
<protein>
    <submittedName>
        <fullName evidence="9">Response regulator transcription factor</fullName>
    </submittedName>
</protein>
<evidence type="ECO:0000259" key="8">
    <source>
        <dbReference type="PROSITE" id="PS50930"/>
    </source>
</evidence>
<dbReference type="SMART" id="SM00850">
    <property type="entry name" value="LytTR"/>
    <property type="match status" value="1"/>
</dbReference>
<evidence type="ECO:0000256" key="6">
    <source>
        <dbReference type="PROSITE-ProRule" id="PRU00169"/>
    </source>
</evidence>
<dbReference type="EMBL" id="JAAFZH010000008">
    <property type="protein sequence ID" value="NDU96818.1"/>
    <property type="molecule type" value="Genomic_DNA"/>
</dbReference>
<organism evidence="9 10">
    <name type="scientific">Spirosoma terrae</name>
    <dbReference type="NCBI Taxonomy" id="1968276"/>
    <lineage>
        <taxon>Bacteria</taxon>
        <taxon>Pseudomonadati</taxon>
        <taxon>Bacteroidota</taxon>
        <taxon>Cytophagia</taxon>
        <taxon>Cytophagales</taxon>
        <taxon>Cytophagaceae</taxon>
        <taxon>Spirosoma</taxon>
    </lineage>
</organism>
<feature type="domain" description="HTH LytTR-type" evidence="8">
    <location>
        <begin position="135"/>
        <end position="233"/>
    </location>
</feature>
<dbReference type="Gene3D" id="2.40.50.1020">
    <property type="entry name" value="LytTr DNA-binding domain"/>
    <property type="match status" value="1"/>
</dbReference>
<keyword evidence="10" id="KW-1185">Reference proteome</keyword>
<dbReference type="PANTHER" id="PTHR48111:SF1">
    <property type="entry name" value="TWO-COMPONENT RESPONSE REGULATOR ORR33"/>
    <property type="match status" value="1"/>
</dbReference>
<dbReference type="PROSITE" id="PS50110">
    <property type="entry name" value="RESPONSE_REGULATORY"/>
    <property type="match status" value="1"/>
</dbReference>
<sequence length="242" mass="27660">MNVLTYLLIDDDPFFVESLVNQLKPFSFLVSVGHCKNYGEALEAVRSKQIDFILLDVNLESSDGLSGFDFLRHQTQLPPVIIVSNTPDYAVESYSIGKAKDFLVKPIDTSRLMLAINRALNTNIETSQLVDNKSIFLKMGRRFQRFIIDDIDYFEGYGIYTKVIYKGTTHVINDTLTNLESMLDVKRFMRIHKSYIINLNKLIGFDHNKLHLQNANLPIGISYKSKLAPLLRLFDNDTLASE</sequence>
<reference evidence="9 10" key="1">
    <citation type="submission" date="2020-02" db="EMBL/GenBank/DDBJ databases">
        <title>Draft genome sequence of two Spirosoma agri KCTC 52727 and Spirosoma terrae KCTC 52035.</title>
        <authorList>
            <person name="Rojas J."/>
            <person name="Ambika Manirajan B."/>
            <person name="Suarez C."/>
            <person name="Ratering S."/>
            <person name="Schnell S."/>
        </authorList>
    </citation>
    <scope>NUCLEOTIDE SEQUENCE [LARGE SCALE GENOMIC DNA]</scope>
    <source>
        <strain evidence="9 10">KCTC 52035</strain>
    </source>
</reference>
<dbReference type="AlphaFoldDB" id="A0A6L9LE72"/>
<dbReference type="Pfam" id="PF04397">
    <property type="entry name" value="LytTR"/>
    <property type="match status" value="1"/>
</dbReference>
<dbReference type="InterPro" id="IPR001789">
    <property type="entry name" value="Sig_transdc_resp-reg_receiver"/>
</dbReference>
<feature type="modified residue" description="4-aspartylphosphate" evidence="6">
    <location>
        <position position="56"/>
    </location>
</feature>
<accession>A0A6L9LE72</accession>
<evidence type="ECO:0000256" key="1">
    <source>
        <dbReference type="ARBA" id="ARBA00022553"/>
    </source>
</evidence>
<keyword evidence="2" id="KW-0902">Two-component regulatory system</keyword>
<evidence type="ECO:0000313" key="10">
    <source>
        <dbReference type="Proteomes" id="UP000474175"/>
    </source>
</evidence>
<gene>
    <name evidence="9" type="ORF">GK108_18185</name>
</gene>
<dbReference type="GO" id="GO:0006355">
    <property type="term" value="P:regulation of DNA-templated transcription"/>
    <property type="evidence" value="ECO:0007669"/>
    <property type="project" value="TreeGrafter"/>
</dbReference>
<proteinExistence type="predicted"/>
<dbReference type="GO" id="GO:0000976">
    <property type="term" value="F:transcription cis-regulatory region binding"/>
    <property type="evidence" value="ECO:0007669"/>
    <property type="project" value="TreeGrafter"/>
</dbReference>
<dbReference type="SMART" id="SM00448">
    <property type="entry name" value="REC"/>
    <property type="match status" value="1"/>
</dbReference>
<keyword evidence="3" id="KW-0805">Transcription regulation</keyword>
<dbReference type="PROSITE" id="PS50930">
    <property type="entry name" value="HTH_LYTTR"/>
    <property type="match status" value="1"/>
</dbReference>
<dbReference type="GO" id="GO:0005829">
    <property type="term" value="C:cytosol"/>
    <property type="evidence" value="ECO:0007669"/>
    <property type="project" value="TreeGrafter"/>
</dbReference>